<dbReference type="PANTHER" id="PTHR11243">
    <property type="entry name" value="GROWTH FACTOR RECEPTOR-BOUND PROTEIN"/>
    <property type="match status" value="1"/>
</dbReference>
<feature type="compositionally biased region" description="Low complexity" evidence="1">
    <location>
        <begin position="973"/>
        <end position="994"/>
    </location>
</feature>
<feature type="region of interest" description="Disordered" evidence="1">
    <location>
        <begin position="96"/>
        <end position="141"/>
    </location>
</feature>
<feature type="compositionally biased region" description="Polar residues" evidence="1">
    <location>
        <begin position="752"/>
        <end position="761"/>
    </location>
</feature>
<feature type="compositionally biased region" description="Basic and acidic residues" evidence="1">
    <location>
        <begin position="120"/>
        <end position="141"/>
    </location>
</feature>
<name>A0ABQ8SK38_PERAM</name>
<sequence>MTSCEDRPTVHHWSHDGTLTVFRGMLGCSAHARRLIHAPPRIQHPSLTNSVWLVTSLHGGLDNVSSGALRPLTSDLNTPRIDSYRFSMANLEGMDRGSQHQSLLQQHRRTHSRSSSEGNRMLKLDSNDTDPLTKSDGDKNHVHMDPKWGIVEHLPDLYMERVYEDHELLVENLMMWTRDSKNKLLFLERPDKTELFSAPESFLLSQSDRSNTDFDDHARAILLEVYYGVGWRKKFKSPTDFCFAIKHPRLQQPKSSKYIKFLCAEDQASLDRWVMGIRLAKHGRQLLDSYRSLVDDLAQEDLDLLAHARSCSVSSIAGGSVSQPAGTPCSHTSSEPDQDQDQLQTSSAVTPTYNHGFHNTVDGLPGPRLRRRDSSRSRASSSSSSGCMSDGGAPSSCCEVAFECDFPTTGTIKRKPSMNPKLPLTSITRQLKELKDFLGGTRFGSDEELKKTVNTWLNELAAEEYNTGILKLVNRYDKCLNVGETVVEGSSPPDTESRSGTLTRNGTRQSRRRSSNLSSEESGSNSSTLKRCHNHHRGSNSGSSSNASTPIRERPLELSPVESPARIPVNEDGGEAFDALPPPPPEMFQSTLSLDSLPPPPPPSELPVYTDLGGSSLSLLSLPPPPSPCIDSATLRKQQNLPPPPHQLNKLPTPQSSTSSTPTNVLSPCTTPTRTRPPCFSPPSSPRASTTPRVPPKPTPVASRQGSLSRQQSQDSGGSSHYAVPPYLAELKAGSPLMARKASITNAEMYASGSSPKSPNSPATPSPPQSAVAPKSPILLTKQRTRTATKKISFNFTPEEIGGGSSGATTPSSPTYGSNKKPLPPKRSESTRLSTTPSPKRLSDADSTLTPPPKDFLKDLQRIMRKKWQVAQKCKLDSSTTPHEVLGFRDPPPPVADYRETNVSNWVQEHYGTRDNLYENVYLVGGNPSVQEVTYASRSQTVPSSVDYYSRQQANSVAMAIANKKRPPPPPQSAARPRSCPRRGCTDSTSSASHSHADNTT</sequence>
<dbReference type="Pfam" id="PF21989">
    <property type="entry name" value="RA_2"/>
    <property type="match status" value="1"/>
</dbReference>
<dbReference type="SUPFAM" id="SSF54236">
    <property type="entry name" value="Ubiquitin-like"/>
    <property type="match status" value="1"/>
</dbReference>
<feature type="compositionally biased region" description="Low complexity" evidence="1">
    <location>
        <begin position="612"/>
        <end position="621"/>
    </location>
</feature>
<feature type="compositionally biased region" description="Low complexity" evidence="1">
    <location>
        <begin position="647"/>
        <end position="678"/>
    </location>
</feature>
<feature type="compositionally biased region" description="Polar residues" evidence="1">
    <location>
        <begin position="317"/>
        <end position="353"/>
    </location>
</feature>
<gene>
    <name evidence="3" type="ORF">ANN_16142</name>
</gene>
<feature type="compositionally biased region" description="Low complexity" evidence="1">
    <location>
        <begin position="700"/>
        <end position="720"/>
    </location>
</feature>
<feature type="compositionally biased region" description="Low complexity" evidence="1">
    <location>
        <begin position="515"/>
        <end position="527"/>
    </location>
</feature>
<feature type="compositionally biased region" description="Low complexity" evidence="1">
    <location>
        <begin position="807"/>
        <end position="818"/>
    </location>
</feature>
<dbReference type="PROSITE" id="PS50200">
    <property type="entry name" value="RA"/>
    <property type="match status" value="1"/>
</dbReference>
<keyword evidence="4" id="KW-1185">Reference proteome</keyword>
<feature type="region of interest" description="Disordered" evidence="1">
    <location>
        <begin position="957"/>
        <end position="1001"/>
    </location>
</feature>
<reference evidence="3 4" key="1">
    <citation type="journal article" date="2022" name="Allergy">
        <title>Genome assembly and annotation of Periplaneta americana reveal a comprehensive cockroach allergen profile.</title>
        <authorList>
            <person name="Wang L."/>
            <person name="Xiong Q."/>
            <person name="Saelim N."/>
            <person name="Wang L."/>
            <person name="Nong W."/>
            <person name="Wan A.T."/>
            <person name="Shi M."/>
            <person name="Liu X."/>
            <person name="Cao Q."/>
            <person name="Hui J.H.L."/>
            <person name="Sookrung N."/>
            <person name="Leung T.F."/>
            <person name="Tungtrongchitr A."/>
            <person name="Tsui S.K.W."/>
        </authorList>
    </citation>
    <scope>NUCLEOTIDE SEQUENCE [LARGE SCALE GENOMIC DNA]</scope>
    <source>
        <strain evidence="3">PWHHKU_190912</strain>
    </source>
</reference>
<feature type="compositionally biased region" description="Low complexity" evidence="1">
    <location>
        <begin position="539"/>
        <end position="548"/>
    </location>
</feature>
<organism evidence="3 4">
    <name type="scientific">Periplaneta americana</name>
    <name type="common">American cockroach</name>
    <name type="synonym">Blatta americana</name>
    <dbReference type="NCBI Taxonomy" id="6978"/>
    <lineage>
        <taxon>Eukaryota</taxon>
        <taxon>Metazoa</taxon>
        <taxon>Ecdysozoa</taxon>
        <taxon>Arthropoda</taxon>
        <taxon>Hexapoda</taxon>
        <taxon>Insecta</taxon>
        <taxon>Pterygota</taxon>
        <taxon>Neoptera</taxon>
        <taxon>Polyneoptera</taxon>
        <taxon>Dictyoptera</taxon>
        <taxon>Blattodea</taxon>
        <taxon>Blattoidea</taxon>
        <taxon>Blattidae</taxon>
        <taxon>Blattinae</taxon>
        <taxon>Periplaneta</taxon>
    </lineage>
</organism>
<evidence type="ECO:0000313" key="4">
    <source>
        <dbReference type="Proteomes" id="UP001148838"/>
    </source>
</evidence>
<dbReference type="InterPro" id="IPR029071">
    <property type="entry name" value="Ubiquitin-like_domsf"/>
</dbReference>
<dbReference type="InterPro" id="IPR011993">
    <property type="entry name" value="PH-like_dom_sf"/>
</dbReference>
<feature type="region of interest" description="Disordered" evidence="1">
    <location>
        <begin position="749"/>
        <end position="856"/>
    </location>
</feature>
<dbReference type="Gene3D" id="2.30.29.30">
    <property type="entry name" value="Pleckstrin-homology domain (PH domain)/Phosphotyrosine-binding domain (PTB)"/>
    <property type="match status" value="1"/>
</dbReference>
<dbReference type="InterPro" id="IPR000159">
    <property type="entry name" value="RA_dom"/>
</dbReference>
<dbReference type="InterPro" id="IPR039664">
    <property type="entry name" value="GRB/APBB1IP"/>
</dbReference>
<feature type="compositionally biased region" description="Polar residues" evidence="1">
    <location>
        <begin position="492"/>
        <end position="508"/>
    </location>
</feature>
<protein>
    <recommendedName>
        <fullName evidence="2">Ras-associating domain-containing protein</fullName>
    </recommendedName>
</protein>
<feature type="domain" description="Ras-associating" evidence="2">
    <location>
        <begin position="138"/>
        <end position="191"/>
    </location>
</feature>
<dbReference type="SUPFAM" id="SSF50729">
    <property type="entry name" value="PH domain-like"/>
    <property type="match status" value="1"/>
</dbReference>
<dbReference type="PANTHER" id="PTHR11243:SF23">
    <property type="entry name" value="LD06925P"/>
    <property type="match status" value="1"/>
</dbReference>
<proteinExistence type="predicted"/>
<evidence type="ECO:0000313" key="3">
    <source>
        <dbReference type="EMBL" id="KAJ4433830.1"/>
    </source>
</evidence>
<feature type="region of interest" description="Disordered" evidence="1">
    <location>
        <begin position="485"/>
        <end position="723"/>
    </location>
</feature>
<accession>A0ABQ8SK38</accession>
<comment type="caution">
    <text evidence="3">The sequence shown here is derived from an EMBL/GenBank/DDBJ whole genome shotgun (WGS) entry which is preliminary data.</text>
</comment>
<dbReference type="EMBL" id="JAJSOF020000027">
    <property type="protein sequence ID" value="KAJ4433830.1"/>
    <property type="molecule type" value="Genomic_DNA"/>
</dbReference>
<dbReference type="Gene3D" id="3.10.20.90">
    <property type="entry name" value="Phosphatidylinositol 3-kinase Catalytic Subunit, Chain A, domain 1"/>
    <property type="match status" value="1"/>
</dbReference>
<evidence type="ECO:0000259" key="2">
    <source>
        <dbReference type="PROSITE" id="PS50200"/>
    </source>
</evidence>
<dbReference type="Proteomes" id="UP001148838">
    <property type="component" value="Unassembled WGS sequence"/>
</dbReference>
<feature type="region of interest" description="Disordered" evidence="1">
    <location>
        <begin position="317"/>
        <end position="392"/>
    </location>
</feature>
<evidence type="ECO:0000256" key="1">
    <source>
        <dbReference type="SAM" id="MobiDB-lite"/>
    </source>
</evidence>